<evidence type="ECO:0000313" key="3">
    <source>
        <dbReference type="Proteomes" id="UP000677054"/>
    </source>
</evidence>
<evidence type="ECO:0000256" key="1">
    <source>
        <dbReference type="SAM" id="MobiDB-lite"/>
    </source>
</evidence>
<feature type="region of interest" description="Disordered" evidence="1">
    <location>
        <begin position="1"/>
        <end position="21"/>
    </location>
</feature>
<evidence type="ECO:0000313" key="2">
    <source>
        <dbReference type="EMBL" id="CAD7255640.1"/>
    </source>
</evidence>
<dbReference type="Proteomes" id="UP000677054">
    <property type="component" value="Unassembled WGS sequence"/>
</dbReference>
<reference evidence="2" key="1">
    <citation type="submission" date="2020-11" db="EMBL/GenBank/DDBJ databases">
        <authorList>
            <person name="Tran Van P."/>
        </authorList>
    </citation>
    <scope>NUCLEOTIDE SEQUENCE</scope>
</reference>
<organism evidence="2">
    <name type="scientific">Darwinula stevensoni</name>
    <dbReference type="NCBI Taxonomy" id="69355"/>
    <lineage>
        <taxon>Eukaryota</taxon>
        <taxon>Metazoa</taxon>
        <taxon>Ecdysozoa</taxon>
        <taxon>Arthropoda</taxon>
        <taxon>Crustacea</taxon>
        <taxon>Oligostraca</taxon>
        <taxon>Ostracoda</taxon>
        <taxon>Podocopa</taxon>
        <taxon>Podocopida</taxon>
        <taxon>Darwinulocopina</taxon>
        <taxon>Darwinuloidea</taxon>
        <taxon>Darwinulidae</taxon>
        <taxon>Darwinula</taxon>
    </lineage>
</organism>
<feature type="region of interest" description="Disordered" evidence="1">
    <location>
        <begin position="39"/>
        <end position="85"/>
    </location>
</feature>
<accession>A0A7R9FUM1</accession>
<feature type="compositionally biased region" description="Low complexity" evidence="1">
    <location>
        <begin position="61"/>
        <end position="76"/>
    </location>
</feature>
<dbReference type="EMBL" id="CAJPEV010041940">
    <property type="protein sequence ID" value="CAG0910044.1"/>
    <property type="molecule type" value="Genomic_DNA"/>
</dbReference>
<sequence length="85" mass="8983">MRVEVVEGPRGQPVHGHPLPLAHRRGQLPLALRLSLRVPGGGGEDRAEPEGVALRPGSHAGEGPAPARPPGLGRRPLLGRRLPRL</sequence>
<keyword evidence="3" id="KW-1185">Reference proteome</keyword>
<protein>
    <submittedName>
        <fullName evidence="2">Uncharacterized protein</fullName>
    </submittedName>
</protein>
<dbReference type="AlphaFoldDB" id="A0A7R9FUM1"/>
<proteinExistence type="predicted"/>
<gene>
    <name evidence="2" type="ORF">DSTB1V02_LOCUS15385</name>
</gene>
<name>A0A7R9FUM1_9CRUS</name>
<dbReference type="EMBL" id="LR941458">
    <property type="protein sequence ID" value="CAD7255640.1"/>
    <property type="molecule type" value="Genomic_DNA"/>
</dbReference>